<dbReference type="InterPro" id="IPR053149">
    <property type="entry name" value="TPK"/>
</dbReference>
<dbReference type="NCBIfam" id="TIGR01378">
    <property type="entry name" value="thi_PPkinase"/>
    <property type="match status" value="1"/>
</dbReference>
<keyword evidence="4" id="KW-0067">ATP-binding</keyword>
<dbReference type="GO" id="GO:0016301">
    <property type="term" value="F:kinase activity"/>
    <property type="evidence" value="ECO:0007669"/>
    <property type="project" value="UniProtKB-KW"/>
</dbReference>
<dbReference type="SUPFAM" id="SSF63862">
    <property type="entry name" value="Thiamin pyrophosphokinase, substrate-binding domain"/>
    <property type="match status" value="1"/>
</dbReference>
<dbReference type="Pfam" id="PF04263">
    <property type="entry name" value="TPK_catalytic"/>
    <property type="match status" value="1"/>
</dbReference>
<dbReference type="EC" id="2.7.6.2" evidence="5"/>
<gene>
    <name evidence="7" type="ORF">SAMN04488092_105137</name>
</gene>
<keyword evidence="3 7" id="KW-0418">Kinase</keyword>
<dbReference type="SUPFAM" id="SSF63999">
    <property type="entry name" value="Thiamin pyrophosphokinase, catalytic domain"/>
    <property type="match status" value="1"/>
</dbReference>
<evidence type="ECO:0000256" key="2">
    <source>
        <dbReference type="ARBA" id="ARBA00022741"/>
    </source>
</evidence>
<dbReference type="OrthoDB" id="7057856at2"/>
<dbReference type="AlphaFoldDB" id="A0A1H9EQW2"/>
<dbReference type="InterPro" id="IPR006282">
    <property type="entry name" value="Thi_PPkinase"/>
</dbReference>
<evidence type="ECO:0000313" key="7">
    <source>
        <dbReference type="EMBL" id="SEQ28002.1"/>
    </source>
</evidence>
<reference evidence="7 8" key="1">
    <citation type="submission" date="2016-10" db="EMBL/GenBank/DDBJ databases">
        <authorList>
            <person name="de Groot N.N."/>
        </authorList>
    </citation>
    <scope>NUCLEOTIDE SEQUENCE [LARGE SCALE GENOMIC DNA]</scope>
    <source>
        <strain evidence="7 8">DSM 22007</strain>
    </source>
</reference>
<evidence type="ECO:0000256" key="3">
    <source>
        <dbReference type="ARBA" id="ARBA00022777"/>
    </source>
</evidence>
<accession>A0A1H9EQW2</accession>
<dbReference type="Pfam" id="PF04265">
    <property type="entry name" value="TPK_B1_binding"/>
    <property type="match status" value="1"/>
</dbReference>
<dbReference type="Proteomes" id="UP000198634">
    <property type="component" value="Unassembled WGS sequence"/>
</dbReference>
<feature type="domain" description="Thiamin pyrophosphokinase thiamin-binding" evidence="6">
    <location>
        <begin position="143"/>
        <end position="200"/>
    </location>
</feature>
<evidence type="ECO:0000256" key="1">
    <source>
        <dbReference type="ARBA" id="ARBA00022679"/>
    </source>
</evidence>
<protein>
    <recommendedName>
        <fullName evidence="5">Thiamine diphosphokinase</fullName>
        <ecNumber evidence="5">2.7.6.2</ecNumber>
    </recommendedName>
</protein>
<name>A0A1H9EQW2_9RHOB</name>
<dbReference type="GO" id="GO:0005524">
    <property type="term" value="F:ATP binding"/>
    <property type="evidence" value="ECO:0007669"/>
    <property type="project" value="UniProtKB-KW"/>
</dbReference>
<dbReference type="InterPro" id="IPR007371">
    <property type="entry name" value="TPK_catalytic"/>
</dbReference>
<dbReference type="PANTHER" id="PTHR41299">
    <property type="entry name" value="THIAMINE PYROPHOSPHOKINASE"/>
    <property type="match status" value="1"/>
</dbReference>
<dbReference type="STRING" id="657014.SAMN04488092_105137"/>
<organism evidence="7 8">
    <name type="scientific">Thalassovita taeanensis</name>
    <dbReference type="NCBI Taxonomy" id="657014"/>
    <lineage>
        <taxon>Bacteria</taxon>
        <taxon>Pseudomonadati</taxon>
        <taxon>Pseudomonadota</taxon>
        <taxon>Alphaproteobacteria</taxon>
        <taxon>Rhodobacterales</taxon>
        <taxon>Roseobacteraceae</taxon>
        <taxon>Thalassovita</taxon>
    </lineage>
</organism>
<proteinExistence type="predicted"/>
<dbReference type="Gene3D" id="3.40.50.10240">
    <property type="entry name" value="Thiamin pyrophosphokinase, catalytic domain"/>
    <property type="match status" value="1"/>
</dbReference>
<dbReference type="InterPro" id="IPR007373">
    <property type="entry name" value="Thiamin_PyroPKinase_B1-bd"/>
</dbReference>
<keyword evidence="1" id="KW-0808">Transferase</keyword>
<dbReference type="GO" id="GO:0006772">
    <property type="term" value="P:thiamine metabolic process"/>
    <property type="evidence" value="ECO:0007669"/>
    <property type="project" value="UniProtKB-UniRule"/>
</dbReference>
<dbReference type="GO" id="GO:0009229">
    <property type="term" value="P:thiamine diphosphate biosynthetic process"/>
    <property type="evidence" value="ECO:0007669"/>
    <property type="project" value="InterPro"/>
</dbReference>
<evidence type="ECO:0000259" key="6">
    <source>
        <dbReference type="SMART" id="SM00983"/>
    </source>
</evidence>
<evidence type="ECO:0000256" key="5">
    <source>
        <dbReference type="NCBIfam" id="TIGR01378"/>
    </source>
</evidence>
<dbReference type="InterPro" id="IPR036759">
    <property type="entry name" value="TPK_catalytic_sf"/>
</dbReference>
<keyword evidence="2" id="KW-0547">Nucleotide-binding</keyword>
<evidence type="ECO:0000313" key="8">
    <source>
        <dbReference type="Proteomes" id="UP000198634"/>
    </source>
</evidence>
<keyword evidence="8" id="KW-1185">Reference proteome</keyword>
<dbReference type="InterPro" id="IPR036371">
    <property type="entry name" value="TPK_B1-bd_sf"/>
</dbReference>
<dbReference type="PANTHER" id="PTHR41299:SF1">
    <property type="entry name" value="THIAMINE PYROPHOSPHOKINASE"/>
    <property type="match status" value="1"/>
</dbReference>
<dbReference type="SMART" id="SM00983">
    <property type="entry name" value="TPK_B1_binding"/>
    <property type="match status" value="1"/>
</dbReference>
<dbReference type="RefSeq" id="WP_090269600.1">
    <property type="nucleotide sequence ID" value="NZ_FOEP01000005.1"/>
</dbReference>
<dbReference type="GO" id="GO:0030975">
    <property type="term" value="F:thiamine binding"/>
    <property type="evidence" value="ECO:0007669"/>
    <property type="project" value="InterPro"/>
</dbReference>
<dbReference type="CDD" id="cd07995">
    <property type="entry name" value="TPK"/>
    <property type="match status" value="1"/>
</dbReference>
<dbReference type="GO" id="GO:0004788">
    <property type="term" value="F:thiamine diphosphokinase activity"/>
    <property type="evidence" value="ECO:0007669"/>
    <property type="project" value="UniProtKB-UniRule"/>
</dbReference>
<sequence>MIDPIVQTSRNVTLIGAGPPRESALQAALTLAPEVVCADGGADVALAHGLMPRAVIGDFDSVSIEARTAIPVERQFPISEQESTDFDKCLRNIVAPLVLGVGFDGTRMDHQLAAFNTLLTHAHRRCILVGAEQIVFVSPPRIGLDLPEQSLLSLFPLGAVQGRSEGLRWPIEGLRFAPDGRVGTSNQVVGSVQLSFDAPAMLIILPRAALAAAAEGLIAAPGSWPARVR</sequence>
<evidence type="ECO:0000256" key="4">
    <source>
        <dbReference type="ARBA" id="ARBA00022840"/>
    </source>
</evidence>
<dbReference type="EMBL" id="FOEP01000005">
    <property type="protein sequence ID" value="SEQ28002.1"/>
    <property type="molecule type" value="Genomic_DNA"/>
</dbReference>